<sequence length="120" mass="13080">MAGHLQATQSTVAKVDSEATWVLLMSQAQNRGCPVVVHFTASWCMPSVAMGPVFQELASAHPNIMFLVVDVDEIKEVATKMEVKAMPTFVLMKDGDVVDKVVGANPDEIKKRVAGLVNYY</sequence>
<keyword evidence="6" id="KW-1185">Reference proteome</keyword>
<dbReference type="OrthoDB" id="10263751at2759"/>
<keyword evidence="1" id="KW-0813">Transport</keyword>
<dbReference type="Gene3D" id="3.40.30.10">
    <property type="entry name" value="Glutaredoxin"/>
    <property type="match status" value="1"/>
</dbReference>
<evidence type="ECO:0000313" key="5">
    <source>
        <dbReference type="EMBL" id="CAA0813931.1"/>
    </source>
</evidence>
<dbReference type="InterPro" id="IPR050620">
    <property type="entry name" value="Thioredoxin_H-type-like"/>
</dbReference>
<protein>
    <submittedName>
        <fullName evidence="5">Thioredoxin-like protein CXXS1</fullName>
    </submittedName>
</protein>
<dbReference type="FunFam" id="3.40.30.10:FF:000245">
    <property type="entry name" value="Thioredoxin"/>
    <property type="match status" value="1"/>
</dbReference>
<evidence type="ECO:0000313" key="6">
    <source>
        <dbReference type="Proteomes" id="UP001153555"/>
    </source>
</evidence>
<reference evidence="5" key="1">
    <citation type="submission" date="2019-12" db="EMBL/GenBank/DDBJ databases">
        <authorList>
            <person name="Scholes J."/>
        </authorList>
    </citation>
    <scope>NUCLEOTIDE SEQUENCE</scope>
</reference>
<comment type="caution">
    <text evidence="5">The sequence shown here is derived from an EMBL/GenBank/DDBJ whole genome shotgun (WGS) entry which is preliminary data.</text>
</comment>
<dbReference type="AlphaFoldDB" id="A0A9N7R625"/>
<evidence type="ECO:0000256" key="2">
    <source>
        <dbReference type="ARBA" id="ARBA00023157"/>
    </source>
</evidence>
<evidence type="ECO:0000256" key="3">
    <source>
        <dbReference type="ARBA" id="ARBA00023284"/>
    </source>
</evidence>
<keyword evidence="3" id="KW-0676">Redox-active center</keyword>
<accession>A0A9N7R625</accession>
<keyword evidence="2" id="KW-1015">Disulfide bond</keyword>
<dbReference type="Proteomes" id="UP001153555">
    <property type="component" value="Unassembled WGS sequence"/>
</dbReference>
<feature type="domain" description="Thioredoxin" evidence="4">
    <location>
        <begin position="1"/>
        <end position="118"/>
    </location>
</feature>
<dbReference type="Pfam" id="PF00085">
    <property type="entry name" value="Thioredoxin"/>
    <property type="match status" value="1"/>
</dbReference>
<keyword evidence="1" id="KW-0249">Electron transport</keyword>
<evidence type="ECO:0000259" key="4">
    <source>
        <dbReference type="PROSITE" id="PS51352"/>
    </source>
</evidence>
<dbReference type="PANTHER" id="PTHR10438:SF242">
    <property type="entry name" value="THIOREDOXIN-LIKE PROTEIN CXXS1"/>
    <property type="match status" value="1"/>
</dbReference>
<name>A0A9N7R625_STRHE</name>
<dbReference type="PANTHER" id="PTHR10438">
    <property type="entry name" value="THIOREDOXIN"/>
    <property type="match status" value="1"/>
</dbReference>
<dbReference type="EMBL" id="CACSLK010012206">
    <property type="protein sequence ID" value="CAA0813931.1"/>
    <property type="molecule type" value="Genomic_DNA"/>
</dbReference>
<dbReference type="PROSITE" id="PS51352">
    <property type="entry name" value="THIOREDOXIN_2"/>
    <property type="match status" value="1"/>
</dbReference>
<gene>
    <name evidence="5" type="ORF">SHERM_14268</name>
</gene>
<dbReference type="InterPro" id="IPR036249">
    <property type="entry name" value="Thioredoxin-like_sf"/>
</dbReference>
<organism evidence="5 6">
    <name type="scientific">Striga hermonthica</name>
    <name type="common">Purple witchweed</name>
    <name type="synonym">Buchnera hermonthica</name>
    <dbReference type="NCBI Taxonomy" id="68872"/>
    <lineage>
        <taxon>Eukaryota</taxon>
        <taxon>Viridiplantae</taxon>
        <taxon>Streptophyta</taxon>
        <taxon>Embryophyta</taxon>
        <taxon>Tracheophyta</taxon>
        <taxon>Spermatophyta</taxon>
        <taxon>Magnoliopsida</taxon>
        <taxon>eudicotyledons</taxon>
        <taxon>Gunneridae</taxon>
        <taxon>Pentapetalae</taxon>
        <taxon>asterids</taxon>
        <taxon>lamiids</taxon>
        <taxon>Lamiales</taxon>
        <taxon>Orobanchaceae</taxon>
        <taxon>Buchnereae</taxon>
        <taxon>Striga</taxon>
    </lineage>
</organism>
<proteinExistence type="predicted"/>
<evidence type="ECO:0000256" key="1">
    <source>
        <dbReference type="ARBA" id="ARBA00022982"/>
    </source>
</evidence>
<dbReference type="CDD" id="cd02947">
    <property type="entry name" value="TRX_family"/>
    <property type="match status" value="1"/>
</dbReference>
<dbReference type="SUPFAM" id="SSF52833">
    <property type="entry name" value="Thioredoxin-like"/>
    <property type="match status" value="1"/>
</dbReference>
<dbReference type="InterPro" id="IPR013766">
    <property type="entry name" value="Thioredoxin_domain"/>
</dbReference>